<comment type="similarity">
    <text evidence="1">Belongs to the protein kinase superfamily. CMGC Ser/Thr protein kinase family. GSK-3 subfamily.</text>
</comment>
<dbReference type="InterPro" id="IPR008271">
    <property type="entry name" value="Ser/Thr_kinase_AS"/>
</dbReference>
<sequence length="349" mass="39507">MNETLEKKSSGKIPPAHSQIAIINGSVPPLVSKWNYRLLMNLGQGSFGTVYSSMAQSGDVVAIKKIKIDPSQTNRELEILESLNSPFCIKLLDYFYSTEVKENNNYNQTISYLNLVTELMPESLGKLIRKQHQINQPLNPFLVKLFIYELFAGISDMHHLGIAHRDIKTDNCLVDTRKGILKIIDFGCAKFLNKDNGPHHSYVASRIYRAPELLLNSTEYDDKVDIWAAGCVISEILLDAIPMFQGCNNEDQLVQIMQILGNPTDEEDKSFQHKLKFPKNVNKICSIEMALPLSTDKNLLALLKRIFVYNPAKRPTADECMRSPYFDELFKEGAKLPNGNPLPHLPRPE</sequence>
<protein>
    <recommendedName>
        <fullName evidence="9">Protein kinase domain-containing protein</fullName>
    </recommendedName>
</protein>
<keyword evidence="4 7" id="KW-0547">Nucleotide-binding</keyword>
<dbReference type="Gene3D" id="1.10.510.10">
    <property type="entry name" value="Transferase(Phosphotransferase) domain 1"/>
    <property type="match status" value="1"/>
</dbReference>
<evidence type="ECO:0000256" key="6">
    <source>
        <dbReference type="ARBA" id="ARBA00022840"/>
    </source>
</evidence>
<keyword evidence="5" id="KW-0418">Kinase</keyword>
<evidence type="ECO:0000256" key="8">
    <source>
        <dbReference type="RuleBase" id="RU000304"/>
    </source>
</evidence>
<evidence type="ECO:0000313" key="11">
    <source>
        <dbReference type="Proteomes" id="UP001470230"/>
    </source>
</evidence>
<dbReference type="InterPro" id="IPR039192">
    <property type="entry name" value="STKc_GSK3"/>
</dbReference>
<dbReference type="Gene3D" id="3.30.200.20">
    <property type="entry name" value="Phosphorylase Kinase, domain 1"/>
    <property type="match status" value="1"/>
</dbReference>
<organism evidence="10 11">
    <name type="scientific">Tritrichomonas musculus</name>
    <dbReference type="NCBI Taxonomy" id="1915356"/>
    <lineage>
        <taxon>Eukaryota</taxon>
        <taxon>Metamonada</taxon>
        <taxon>Parabasalia</taxon>
        <taxon>Tritrichomonadida</taxon>
        <taxon>Tritrichomonadidae</taxon>
        <taxon>Tritrichomonas</taxon>
    </lineage>
</organism>
<dbReference type="Proteomes" id="UP001470230">
    <property type="component" value="Unassembled WGS sequence"/>
</dbReference>
<keyword evidence="6 7" id="KW-0067">ATP-binding</keyword>
<evidence type="ECO:0000256" key="7">
    <source>
        <dbReference type="PROSITE-ProRule" id="PRU10141"/>
    </source>
</evidence>
<dbReference type="PROSITE" id="PS50011">
    <property type="entry name" value="PROTEIN_KINASE_DOM"/>
    <property type="match status" value="1"/>
</dbReference>
<evidence type="ECO:0000256" key="2">
    <source>
        <dbReference type="ARBA" id="ARBA00022527"/>
    </source>
</evidence>
<name>A0ABR2KM44_9EUKA</name>
<dbReference type="PROSITE" id="PS00108">
    <property type="entry name" value="PROTEIN_KINASE_ST"/>
    <property type="match status" value="1"/>
</dbReference>
<dbReference type="CDD" id="cd14137">
    <property type="entry name" value="STKc_GSK3"/>
    <property type="match status" value="1"/>
</dbReference>
<proteinExistence type="inferred from homology"/>
<keyword evidence="3" id="KW-0808">Transferase</keyword>
<evidence type="ECO:0000313" key="10">
    <source>
        <dbReference type="EMBL" id="KAK8891903.1"/>
    </source>
</evidence>
<comment type="caution">
    <text evidence="10">The sequence shown here is derived from an EMBL/GenBank/DDBJ whole genome shotgun (WGS) entry which is preliminary data.</text>
</comment>
<dbReference type="PANTHER" id="PTHR24057">
    <property type="entry name" value="GLYCOGEN SYNTHASE KINASE-3 ALPHA"/>
    <property type="match status" value="1"/>
</dbReference>
<dbReference type="EMBL" id="JAPFFF010000004">
    <property type="protein sequence ID" value="KAK8891903.1"/>
    <property type="molecule type" value="Genomic_DNA"/>
</dbReference>
<evidence type="ECO:0000256" key="4">
    <source>
        <dbReference type="ARBA" id="ARBA00022741"/>
    </source>
</evidence>
<evidence type="ECO:0000256" key="5">
    <source>
        <dbReference type="ARBA" id="ARBA00022777"/>
    </source>
</evidence>
<gene>
    <name evidence="10" type="ORF">M9Y10_029125</name>
</gene>
<dbReference type="PANTHER" id="PTHR24057:SF0">
    <property type="entry name" value="PROTEIN KINASE SHAGGY-RELATED"/>
    <property type="match status" value="1"/>
</dbReference>
<evidence type="ECO:0000256" key="3">
    <source>
        <dbReference type="ARBA" id="ARBA00022679"/>
    </source>
</evidence>
<dbReference type="PROSITE" id="PS00107">
    <property type="entry name" value="PROTEIN_KINASE_ATP"/>
    <property type="match status" value="1"/>
</dbReference>
<feature type="domain" description="Protein kinase" evidence="9">
    <location>
        <begin position="36"/>
        <end position="326"/>
    </location>
</feature>
<feature type="binding site" evidence="7">
    <location>
        <position position="65"/>
    </location>
    <ligand>
        <name>ATP</name>
        <dbReference type="ChEBI" id="CHEBI:30616"/>
    </ligand>
</feature>
<dbReference type="InterPro" id="IPR000719">
    <property type="entry name" value="Prot_kinase_dom"/>
</dbReference>
<dbReference type="InterPro" id="IPR011009">
    <property type="entry name" value="Kinase-like_dom_sf"/>
</dbReference>
<keyword evidence="2 8" id="KW-0723">Serine/threonine-protein kinase</keyword>
<dbReference type="SUPFAM" id="SSF56112">
    <property type="entry name" value="Protein kinase-like (PK-like)"/>
    <property type="match status" value="1"/>
</dbReference>
<evidence type="ECO:0000259" key="9">
    <source>
        <dbReference type="PROSITE" id="PS50011"/>
    </source>
</evidence>
<dbReference type="InterPro" id="IPR017441">
    <property type="entry name" value="Protein_kinase_ATP_BS"/>
</dbReference>
<dbReference type="Pfam" id="PF00069">
    <property type="entry name" value="Pkinase"/>
    <property type="match status" value="1"/>
</dbReference>
<dbReference type="SMART" id="SM00220">
    <property type="entry name" value="S_TKc"/>
    <property type="match status" value="1"/>
</dbReference>
<reference evidence="10 11" key="1">
    <citation type="submission" date="2024-04" db="EMBL/GenBank/DDBJ databases">
        <title>Tritrichomonas musculus Genome.</title>
        <authorList>
            <person name="Alves-Ferreira E."/>
            <person name="Grigg M."/>
            <person name="Lorenzi H."/>
            <person name="Galac M."/>
        </authorList>
    </citation>
    <scope>NUCLEOTIDE SEQUENCE [LARGE SCALE GENOMIC DNA]</scope>
    <source>
        <strain evidence="10 11">EAF2021</strain>
    </source>
</reference>
<accession>A0ABR2KM44</accession>
<evidence type="ECO:0000256" key="1">
    <source>
        <dbReference type="ARBA" id="ARBA00005527"/>
    </source>
</evidence>
<keyword evidence="11" id="KW-1185">Reference proteome</keyword>
<dbReference type="InterPro" id="IPR050591">
    <property type="entry name" value="GSK-3"/>
</dbReference>